<comment type="caution">
    <text evidence="1">The sequence shown here is derived from an EMBL/GenBank/DDBJ whole genome shotgun (WGS) entry which is preliminary data.</text>
</comment>
<dbReference type="Proteomes" id="UP001500456">
    <property type="component" value="Unassembled WGS sequence"/>
</dbReference>
<gene>
    <name evidence="1" type="ORF">GCM10022232_91570</name>
</gene>
<sequence>MENMPRVAMTAQVPAVVQLCRHVISRLVSGERTVQAFHGLKGASALHRRGIHDSHVVAPHGGVCGQLPVDLTQRLGGLAQPLVAAALFGRVRKEMPQVGAGVAEPPGPGR</sequence>
<keyword evidence="2" id="KW-1185">Reference proteome</keyword>
<name>A0ABP7TUC2_9ACTN</name>
<dbReference type="EMBL" id="BAAAZX010000053">
    <property type="protein sequence ID" value="GAA4031302.1"/>
    <property type="molecule type" value="Genomic_DNA"/>
</dbReference>
<reference evidence="2" key="1">
    <citation type="journal article" date="2019" name="Int. J. Syst. Evol. Microbiol.">
        <title>The Global Catalogue of Microorganisms (GCM) 10K type strain sequencing project: providing services to taxonomists for standard genome sequencing and annotation.</title>
        <authorList>
            <consortium name="The Broad Institute Genomics Platform"/>
            <consortium name="The Broad Institute Genome Sequencing Center for Infectious Disease"/>
            <person name="Wu L."/>
            <person name="Ma J."/>
        </authorList>
    </citation>
    <scope>NUCLEOTIDE SEQUENCE [LARGE SCALE GENOMIC DNA]</scope>
    <source>
        <strain evidence="2">JCM 16924</strain>
    </source>
</reference>
<evidence type="ECO:0000313" key="1">
    <source>
        <dbReference type="EMBL" id="GAA4031302.1"/>
    </source>
</evidence>
<organism evidence="1 2">
    <name type="scientific">Streptomyces plumbiresistens</name>
    <dbReference type="NCBI Taxonomy" id="511811"/>
    <lineage>
        <taxon>Bacteria</taxon>
        <taxon>Bacillati</taxon>
        <taxon>Actinomycetota</taxon>
        <taxon>Actinomycetes</taxon>
        <taxon>Kitasatosporales</taxon>
        <taxon>Streptomycetaceae</taxon>
        <taxon>Streptomyces</taxon>
    </lineage>
</organism>
<protein>
    <submittedName>
        <fullName evidence="1">Uncharacterized protein</fullName>
    </submittedName>
</protein>
<accession>A0ABP7TUC2</accession>
<evidence type="ECO:0000313" key="2">
    <source>
        <dbReference type="Proteomes" id="UP001500456"/>
    </source>
</evidence>
<proteinExistence type="predicted"/>